<proteinExistence type="predicted"/>
<dbReference type="PANTHER" id="PTHR46732">
    <property type="entry name" value="ATP-DEPENDENT PROTEASE LA (LON) DOMAIN PROTEIN"/>
    <property type="match status" value="1"/>
</dbReference>
<protein>
    <submittedName>
        <fullName evidence="2">LON peptidase substrate-binding domain-containing protein</fullName>
    </submittedName>
</protein>
<evidence type="ECO:0000313" key="2">
    <source>
        <dbReference type="EMBL" id="MCB5227477.1"/>
    </source>
</evidence>
<dbReference type="InterPro" id="IPR046336">
    <property type="entry name" value="Lon_prtase_N_sf"/>
</dbReference>
<dbReference type="Proteomes" id="UP000633814">
    <property type="component" value="Unassembled WGS sequence"/>
</dbReference>
<dbReference type="Pfam" id="PF02190">
    <property type="entry name" value="LON_substr_bdg"/>
    <property type="match status" value="1"/>
</dbReference>
<accession>A0ABS8C570</accession>
<dbReference type="Gene3D" id="2.30.130.40">
    <property type="entry name" value="LON domain-like"/>
    <property type="match status" value="1"/>
</dbReference>
<sequence>MSEQLALFPLSSFLLPGGRMKLRVFEPRYVRLVKESLSEKRDFAMATLNPFVSQQHPDRILPLVCKVKIEDFEALPDGLLGITLRGVSRYHICHRWQESDNLHIAEVEAQADWADTLLPAAQHGFAQSFAALLDEYPLLAELYPEPKLDDGAWLAGRWLELLPMQPALKVSLAQSDPAYCLEQLESWFEHNA</sequence>
<evidence type="ECO:0000259" key="1">
    <source>
        <dbReference type="SMART" id="SM00464"/>
    </source>
</evidence>
<comment type="caution">
    <text evidence="2">The sequence shown here is derived from an EMBL/GenBank/DDBJ whole genome shotgun (WGS) entry which is preliminary data.</text>
</comment>
<organism evidence="2 3">
    <name type="scientific">Alishewanella maricola</name>
    <dbReference type="NCBI Taxonomy" id="2795740"/>
    <lineage>
        <taxon>Bacteria</taxon>
        <taxon>Pseudomonadati</taxon>
        <taxon>Pseudomonadota</taxon>
        <taxon>Gammaproteobacteria</taxon>
        <taxon>Alteromonadales</taxon>
        <taxon>Alteromonadaceae</taxon>
        <taxon>Alishewanella</taxon>
    </lineage>
</organism>
<dbReference type="PANTHER" id="PTHR46732:SF8">
    <property type="entry name" value="ATP-DEPENDENT PROTEASE LA (LON) DOMAIN PROTEIN"/>
    <property type="match status" value="1"/>
</dbReference>
<reference evidence="2 3" key="1">
    <citation type="submission" date="2021-10" db="EMBL/GenBank/DDBJ databases">
        <title>Alishewanella koreense sp. nov. isolated from seawater of southwestern coast in South Korea and the proposal for the reclassification of Rheinheimera perlucida and Rheinheimera tuosuensis as Arsukibacterium perlucida and Arsukibacterium tuosuensis.</title>
        <authorList>
            <person name="Kim K.H."/>
            <person name="Ruan W."/>
            <person name="Kim K.R."/>
            <person name="Baek J.H."/>
            <person name="Jeon C.O."/>
        </authorList>
    </citation>
    <scope>NUCLEOTIDE SEQUENCE [LARGE SCALE GENOMIC DNA]</scope>
    <source>
        <strain evidence="2 3">16-MA</strain>
    </source>
</reference>
<dbReference type="EMBL" id="JAEINI020000007">
    <property type="protein sequence ID" value="MCB5227477.1"/>
    <property type="molecule type" value="Genomic_DNA"/>
</dbReference>
<dbReference type="SMART" id="SM00464">
    <property type="entry name" value="LON"/>
    <property type="match status" value="1"/>
</dbReference>
<feature type="domain" description="Lon N-terminal" evidence="1">
    <location>
        <begin position="4"/>
        <end position="186"/>
    </location>
</feature>
<gene>
    <name evidence="2" type="ORF">JAO78_011710</name>
</gene>
<evidence type="ECO:0000313" key="3">
    <source>
        <dbReference type="Proteomes" id="UP000633814"/>
    </source>
</evidence>
<dbReference type="InterPro" id="IPR015947">
    <property type="entry name" value="PUA-like_sf"/>
</dbReference>
<name>A0ABS8C570_9ALTE</name>
<dbReference type="RefSeq" id="WP_226751544.1">
    <property type="nucleotide sequence ID" value="NZ_JAEINI020000007.1"/>
</dbReference>
<dbReference type="SUPFAM" id="SSF88697">
    <property type="entry name" value="PUA domain-like"/>
    <property type="match status" value="1"/>
</dbReference>
<keyword evidence="3" id="KW-1185">Reference proteome</keyword>
<dbReference type="Gene3D" id="1.10.4060.10">
    <property type="entry name" value="BPP1347 like domain"/>
    <property type="match status" value="1"/>
</dbReference>
<dbReference type="InterPro" id="IPR003111">
    <property type="entry name" value="Lon_prtase_N"/>
</dbReference>